<sequence length="176" mass="19527">MSTPPETLFNDGKEALVKLPMKIIAPPTVSNESKPSITDKAVLFEMSKPPLIEVKLLNSISSKSLFETNVNDPPIAVRFGISISVNEVLMKPNEELTFCKDDNETDETSLKVMLLAHCNWSNATSTSFELYETSKATLTFSNFESIEFKFLLLLTLKVSNEVTSNPSKVSNEVSEM</sequence>
<gene>
    <name evidence="1" type="ORF">WICMUC_004399</name>
</gene>
<name>A0A9P8TB49_9ASCO</name>
<dbReference type="Proteomes" id="UP000769528">
    <property type="component" value="Unassembled WGS sequence"/>
</dbReference>
<protein>
    <submittedName>
        <fullName evidence="1">Uncharacterized protein</fullName>
    </submittedName>
</protein>
<reference evidence="1" key="1">
    <citation type="journal article" date="2021" name="Open Biol.">
        <title>Shared evolutionary footprints suggest mitochondrial oxidative damage underlies multiple complex I losses in fungi.</title>
        <authorList>
            <person name="Schikora-Tamarit M.A."/>
            <person name="Marcet-Houben M."/>
            <person name="Nosek J."/>
            <person name="Gabaldon T."/>
        </authorList>
    </citation>
    <scope>NUCLEOTIDE SEQUENCE</scope>
    <source>
        <strain evidence="1">CBS6341</strain>
    </source>
</reference>
<proteinExistence type="predicted"/>
<evidence type="ECO:0000313" key="1">
    <source>
        <dbReference type="EMBL" id="KAH3672304.1"/>
    </source>
</evidence>
<keyword evidence="2" id="KW-1185">Reference proteome</keyword>
<reference evidence="1" key="2">
    <citation type="submission" date="2021-01" db="EMBL/GenBank/DDBJ databases">
        <authorList>
            <person name="Schikora-Tamarit M.A."/>
        </authorList>
    </citation>
    <scope>NUCLEOTIDE SEQUENCE</scope>
    <source>
        <strain evidence="1">CBS6341</strain>
    </source>
</reference>
<accession>A0A9P8TB49</accession>
<dbReference type="OrthoDB" id="10634074at2759"/>
<organism evidence="1 2">
    <name type="scientific">Wickerhamomyces mucosus</name>
    <dbReference type="NCBI Taxonomy" id="1378264"/>
    <lineage>
        <taxon>Eukaryota</taxon>
        <taxon>Fungi</taxon>
        <taxon>Dikarya</taxon>
        <taxon>Ascomycota</taxon>
        <taxon>Saccharomycotina</taxon>
        <taxon>Saccharomycetes</taxon>
        <taxon>Phaffomycetales</taxon>
        <taxon>Wickerhamomycetaceae</taxon>
        <taxon>Wickerhamomyces</taxon>
    </lineage>
</organism>
<dbReference type="EMBL" id="JAEUBF010001168">
    <property type="protein sequence ID" value="KAH3672304.1"/>
    <property type="molecule type" value="Genomic_DNA"/>
</dbReference>
<comment type="caution">
    <text evidence="1">The sequence shown here is derived from an EMBL/GenBank/DDBJ whole genome shotgun (WGS) entry which is preliminary data.</text>
</comment>
<dbReference type="AlphaFoldDB" id="A0A9P8TB49"/>
<evidence type="ECO:0000313" key="2">
    <source>
        <dbReference type="Proteomes" id="UP000769528"/>
    </source>
</evidence>